<evidence type="ECO:0000259" key="16">
    <source>
        <dbReference type="PROSITE" id="PS50280"/>
    </source>
</evidence>
<dbReference type="PANTHER" id="PTHR16516:SF5">
    <property type="entry name" value="ZINC FINGER PROTEIN 488"/>
    <property type="match status" value="1"/>
</dbReference>
<dbReference type="Proteomes" id="UP000694560">
    <property type="component" value="Unplaced"/>
</dbReference>
<evidence type="ECO:0000256" key="5">
    <source>
        <dbReference type="ARBA" id="ARBA00022723"/>
    </source>
</evidence>
<dbReference type="GO" id="GO:0006355">
    <property type="term" value="P:regulation of DNA-templated transcription"/>
    <property type="evidence" value="ECO:0007669"/>
    <property type="project" value="TreeGrafter"/>
</dbReference>
<keyword evidence="3" id="KW-0808">Transferase</keyword>
<protein>
    <recommendedName>
        <fullName evidence="14">PR domain zinc finger protein 8</fullName>
    </recommendedName>
    <alternativeName>
        <fullName evidence="15">PR domain-containing protein 8</fullName>
    </alternativeName>
</protein>
<name>A0A8C5TBS3_9PASS</name>
<keyword evidence="6" id="KW-0677">Repeat</keyword>
<organism evidence="17 18">
    <name type="scientific">Malurus cyaneus samueli</name>
    <dbReference type="NCBI Taxonomy" id="2593467"/>
    <lineage>
        <taxon>Eukaryota</taxon>
        <taxon>Metazoa</taxon>
        <taxon>Chordata</taxon>
        <taxon>Craniata</taxon>
        <taxon>Vertebrata</taxon>
        <taxon>Euteleostomi</taxon>
        <taxon>Archelosauria</taxon>
        <taxon>Archosauria</taxon>
        <taxon>Dinosauria</taxon>
        <taxon>Saurischia</taxon>
        <taxon>Theropoda</taxon>
        <taxon>Coelurosauria</taxon>
        <taxon>Aves</taxon>
        <taxon>Neognathae</taxon>
        <taxon>Neoaves</taxon>
        <taxon>Telluraves</taxon>
        <taxon>Australaves</taxon>
        <taxon>Passeriformes</taxon>
        <taxon>Meliphagoidea</taxon>
        <taxon>Maluridae</taxon>
        <taxon>Malurus</taxon>
    </lineage>
</organism>
<keyword evidence="5" id="KW-0479">Metal-binding</keyword>
<evidence type="ECO:0000256" key="13">
    <source>
        <dbReference type="ARBA" id="ARBA00023242"/>
    </source>
</evidence>
<proteinExistence type="predicted"/>
<dbReference type="FunFam" id="2.170.270.10:FF:000012">
    <property type="entry name" value="PR domain zinc finger protein 8"/>
    <property type="match status" value="1"/>
</dbReference>
<keyword evidence="9" id="KW-0524">Neurogenesis</keyword>
<reference evidence="17" key="2">
    <citation type="submission" date="2025-09" db="UniProtKB">
        <authorList>
            <consortium name="Ensembl"/>
        </authorList>
    </citation>
    <scope>IDENTIFICATION</scope>
</reference>
<keyword evidence="8" id="KW-0862">Zinc</keyword>
<dbReference type="PROSITE" id="PS50280">
    <property type="entry name" value="SET"/>
    <property type="match status" value="1"/>
</dbReference>
<evidence type="ECO:0000256" key="11">
    <source>
        <dbReference type="ARBA" id="ARBA00023125"/>
    </source>
</evidence>
<sequence>MELTSLPKFLWTSDNKLLHHHFPDILATVHTTQDIPEEVVFGPCMLQNTLLDTVAFIALKCSDRRNIHYVFKVDVTSVHSPTGLPWMRLVQAAANSKEQNLEAYLENSQLYYRSTRKINKNEELLVWYDEELSSLLVHLCKTHHLLSVSAELRCQECDRVFKCEHSYLSHVRFLCVPEKSTLLWRNFQNPKTEKNNLAEQATNFHSLARDLEVKMAACKDDAHGLTGERRHHSEQCFPIYLRTVAQTSRRAVTKHNHHFFLLLLLLLDSSSPHFHILWSGCPELVCQIVPHAVASQKRILLKTPSFIPAHDFS</sequence>
<keyword evidence="4" id="KW-0949">S-adenosyl-L-methionine</keyword>
<evidence type="ECO:0000256" key="3">
    <source>
        <dbReference type="ARBA" id="ARBA00022679"/>
    </source>
</evidence>
<evidence type="ECO:0000313" key="17">
    <source>
        <dbReference type="Ensembl" id="ENSMCSP00000005573.1"/>
    </source>
</evidence>
<evidence type="ECO:0000256" key="2">
    <source>
        <dbReference type="ARBA" id="ARBA00022603"/>
    </source>
</evidence>
<evidence type="ECO:0000313" key="18">
    <source>
        <dbReference type="Proteomes" id="UP000694560"/>
    </source>
</evidence>
<dbReference type="InterPro" id="IPR001214">
    <property type="entry name" value="SET_dom"/>
</dbReference>
<dbReference type="Gene3D" id="2.170.270.10">
    <property type="entry name" value="SET domain"/>
    <property type="match status" value="1"/>
</dbReference>
<reference evidence="17" key="1">
    <citation type="submission" date="2025-08" db="UniProtKB">
        <authorList>
            <consortium name="Ensembl"/>
        </authorList>
    </citation>
    <scope>IDENTIFICATION</scope>
</reference>
<evidence type="ECO:0000256" key="4">
    <source>
        <dbReference type="ARBA" id="ARBA00022691"/>
    </source>
</evidence>
<dbReference type="GO" id="GO:0008270">
    <property type="term" value="F:zinc ion binding"/>
    <property type="evidence" value="ECO:0007669"/>
    <property type="project" value="UniProtKB-KW"/>
</dbReference>
<evidence type="ECO:0000256" key="8">
    <source>
        <dbReference type="ARBA" id="ARBA00022833"/>
    </source>
</evidence>
<keyword evidence="10" id="KW-0805">Transcription regulation</keyword>
<dbReference type="Pfam" id="PF21549">
    <property type="entry name" value="PRDM2_PR"/>
    <property type="match status" value="1"/>
</dbReference>
<keyword evidence="2" id="KW-0489">Methyltransferase</keyword>
<comment type="subcellular location">
    <subcellularLocation>
        <location evidence="1">Nucleus</location>
    </subcellularLocation>
</comment>
<dbReference type="InterPro" id="IPR046341">
    <property type="entry name" value="SET_dom_sf"/>
</dbReference>
<keyword evidence="18" id="KW-1185">Reference proteome</keyword>
<dbReference type="GO" id="GO:0014003">
    <property type="term" value="P:oligodendrocyte development"/>
    <property type="evidence" value="ECO:0007669"/>
    <property type="project" value="TreeGrafter"/>
</dbReference>
<evidence type="ECO:0000256" key="6">
    <source>
        <dbReference type="ARBA" id="ARBA00022737"/>
    </source>
</evidence>
<evidence type="ECO:0000256" key="7">
    <source>
        <dbReference type="ARBA" id="ARBA00022771"/>
    </source>
</evidence>
<dbReference type="OrthoDB" id="5814089at2759"/>
<keyword evidence="7" id="KW-0863">Zinc-finger</keyword>
<keyword evidence="11" id="KW-0238">DNA-binding</keyword>
<dbReference type="AlphaFoldDB" id="A0A8C5TBS3"/>
<dbReference type="GO" id="GO:0008168">
    <property type="term" value="F:methyltransferase activity"/>
    <property type="evidence" value="ECO:0007669"/>
    <property type="project" value="UniProtKB-KW"/>
</dbReference>
<evidence type="ECO:0000256" key="1">
    <source>
        <dbReference type="ARBA" id="ARBA00004123"/>
    </source>
</evidence>
<evidence type="ECO:0000256" key="9">
    <source>
        <dbReference type="ARBA" id="ARBA00022902"/>
    </source>
</evidence>
<dbReference type="PANTHER" id="PTHR16516">
    <property type="entry name" value="AGAP007109-PA"/>
    <property type="match status" value="1"/>
</dbReference>
<evidence type="ECO:0000256" key="15">
    <source>
        <dbReference type="ARBA" id="ARBA00082172"/>
    </source>
</evidence>
<evidence type="ECO:0000256" key="10">
    <source>
        <dbReference type="ARBA" id="ARBA00023015"/>
    </source>
</evidence>
<dbReference type="GO" id="GO:0005654">
    <property type="term" value="C:nucleoplasm"/>
    <property type="evidence" value="ECO:0007669"/>
    <property type="project" value="UniProtKB-ARBA"/>
</dbReference>
<dbReference type="GO" id="GO:0003677">
    <property type="term" value="F:DNA binding"/>
    <property type="evidence" value="ECO:0007669"/>
    <property type="project" value="UniProtKB-KW"/>
</dbReference>
<dbReference type="InterPro" id="IPR052296">
    <property type="entry name" value="TR-Histone_Methyltrans"/>
</dbReference>
<evidence type="ECO:0000256" key="14">
    <source>
        <dbReference type="ARBA" id="ARBA00067591"/>
    </source>
</evidence>
<feature type="domain" description="SET" evidence="16">
    <location>
        <begin position="1"/>
        <end position="129"/>
    </location>
</feature>
<keyword evidence="12" id="KW-0804">Transcription</keyword>
<dbReference type="Ensembl" id="ENSMCST00000005697.1">
    <property type="protein sequence ID" value="ENSMCSP00000005573.1"/>
    <property type="gene ID" value="ENSMCSG00000004022.1"/>
</dbReference>
<dbReference type="SUPFAM" id="SSF82199">
    <property type="entry name" value="SET domain"/>
    <property type="match status" value="1"/>
</dbReference>
<keyword evidence="13" id="KW-0539">Nucleus</keyword>
<dbReference type="GO" id="GO:0032259">
    <property type="term" value="P:methylation"/>
    <property type="evidence" value="ECO:0007669"/>
    <property type="project" value="UniProtKB-KW"/>
</dbReference>
<accession>A0A8C5TBS3</accession>
<evidence type="ECO:0000256" key="12">
    <source>
        <dbReference type="ARBA" id="ARBA00023163"/>
    </source>
</evidence>